<dbReference type="SMART" id="SM00448">
    <property type="entry name" value="REC"/>
    <property type="match status" value="1"/>
</dbReference>
<comment type="caution">
    <text evidence="4">The sequence shown here is derived from an EMBL/GenBank/DDBJ whole genome shotgun (WGS) entry which is preliminary data.</text>
</comment>
<dbReference type="InterPro" id="IPR011006">
    <property type="entry name" value="CheY-like_superfamily"/>
</dbReference>
<sequence>MKVLILDDEKFDLFVAKKLVSLEFEAEGFTVPQEALAWARTNTFDVVLIDYYLTTTLLAHHVLEQLRSFVTHPFKAFVLTNYVDGEQIAQLKAAGFDAVLHKPFTLENFKLQLSR</sequence>
<name>A0ABS1KWK6_9BACT</name>
<dbReference type="EMBL" id="JAERRB010000008">
    <property type="protein sequence ID" value="MBL0743845.1"/>
    <property type="molecule type" value="Genomic_DNA"/>
</dbReference>
<proteinExistence type="predicted"/>
<dbReference type="SUPFAM" id="SSF52172">
    <property type="entry name" value="CheY-like"/>
    <property type="match status" value="1"/>
</dbReference>
<evidence type="ECO:0000313" key="4">
    <source>
        <dbReference type="EMBL" id="MBL0743845.1"/>
    </source>
</evidence>
<feature type="domain" description="Response regulatory" evidence="3">
    <location>
        <begin position="2"/>
        <end position="115"/>
    </location>
</feature>
<organism evidence="4 5">
    <name type="scientific">Chryseolinea lacunae</name>
    <dbReference type="NCBI Taxonomy" id="2801331"/>
    <lineage>
        <taxon>Bacteria</taxon>
        <taxon>Pseudomonadati</taxon>
        <taxon>Bacteroidota</taxon>
        <taxon>Cytophagia</taxon>
        <taxon>Cytophagales</taxon>
        <taxon>Fulvivirgaceae</taxon>
        <taxon>Chryseolinea</taxon>
    </lineage>
</organism>
<dbReference type="Proteomes" id="UP000613030">
    <property type="component" value="Unassembled WGS sequence"/>
</dbReference>
<evidence type="ECO:0000256" key="2">
    <source>
        <dbReference type="PROSITE-ProRule" id="PRU00169"/>
    </source>
</evidence>
<evidence type="ECO:0000259" key="3">
    <source>
        <dbReference type="PROSITE" id="PS50110"/>
    </source>
</evidence>
<protein>
    <submittedName>
        <fullName evidence="4">Response regulator</fullName>
    </submittedName>
</protein>
<gene>
    <name evidence="4" type="ORF">JI741_21620</name>
</gene>
<keyword evidence="5" id="KW-1185">Reference proteome</keyword>
<dbReference type="Pfam" id="PF00072">
    <property type="entry name" value="Response_reg"/>
    <property type="match status" value="1"/>
</dbReference>
<evidence type="ECO:0000313" key="5">
    <source>
        <dbReference type="Proteomes" id="UP000613030"/>
    </source>
</evidence>
<dbReference type="InterPro" id="IPR050595">
    <property type="entry name" value="Bact_response_regulator"/>
</dbReference>
<dbReference type="PANTHER" id="PTHR44591">
    <property type="entry name" value="STRESS RESPONSE REGULATOR PROTEIN 1"/>
    <property type="match status" value="1"/>
</dbReference>
<reference evidence="4 5" key="1">
    <citation type="submission" date="2021-01" db="EMBL/GenBank/DDBJ databases">
        <title>Chryseolinea sp. Jin1 Genome sequencing and assembly.</title>
        <authorList>
            <person name="Kim I."/>
        </authorList>
    </citation>
    <scope>NUCLEOTIDE SEQUENCE [LARGE SCALE GENOMIC DNA]</scope>
    <source>
        <strain evidence="4 5">Jin1</strain>
    </source>
</reference>
<evidence type="ECO:0000256" key="1">
    <source>
        <dbReference type="ARBA" id="ARBA00022553"/>
    </source>
</evidence>
<keyword evidence="1 2" id="KW-0597">Phosphoprotein</keyword>
<accession>A0ABS1KWK6</accession>
<dbReference type="Gene3D" id="3.40.50.2300">
    <property type="match status" value="1"/>
</dbReference>
<dbReference type="RefSeq" id="WP_202013373.1">
    <property type="nucleotide sequence ID" value="NZ_JAERRB010000008.1"/>
</dbReference>
<feature type="modified residue" description="4-aspartylphosphate" evidence="2">
    <location>
        <position position="50"/>
    </location>
</feature>
<dbReference type="PROSITE" id="PS50110">
    <property type="entry name" value="RESPONSE_REGULATORY"/>
    <property type="match status" value="1"/>
</dbReference>
<dbReference type="InterPro" id="IPR001789">
    <property type="entry name" value="Sig_transdc_resp-reg_receiver"/>
</dbReference>
<dbReference type="PANTHER" id="PTHR44591:SF3">
    <property type="entry name" value="RESPONSE REGULATORY DOMAIN-CONTAINING PROTEIN"/>
    <property type="match status" value="1"/>
</dbReference>